<dbReference type="EMBL" id="QRON01000004">
    <property type="protein sequence ID" value="RHL28640.1"/>
    <property type="molecule type" value="Genomic_DNA"/>
</dbReference>
<sequence length="480" mass="54575">MNSKNKMLSGIGWTYAERLLAQVVSFLVSIVLARLVSPQAFGLIAIVQVFITICDALTIGGFGNALIQTRKVSNEDFCSICWFSVGISVLLYFLLFFSAPYVQSFYDMAGLCWVMRVMGLRIIISAYNSIQQAFIQRKMEFKKFFFSTLGGTLFSAIVGLTMAYKGFGVWALVAQYMTNSIVDTMVLYFTIEWKPQLIFSLKSIKKLWKFGFGILLSTLTYTLKDSIRSIIIGKKYSADSLAYYNQGKKYPNLVMSDIVDSLGKVLFPFLSEKQENRSEIKNYMRKSVRATSFLLCPILAGIVAVADTFVYAFLTAKWADSIIYMRILTLVYIARPLCTVFQKSILAIGKSSINLCHEIITSLLTIVLILIAIFYFNSIPLIAWSYVIVTIIGTVFFAFFVKKYFNYSFKEMLIDYAPSFLLSCFMAICVFFMGRIQINIWIKLIIQIIAGVTIYLGLAVLFRFDVMNILIKKISRRNEK</sequence>
<dbReference type="CDD" id="cd13127">
    <property type="entry name" value="MATE_tuaB_like"/>
    <property type="match status" value="1"/>
</dbReference>
<evidence type="ECO:0000313" key="9">
    <source>
        <dbReference type="Proteomes" id="UP000283297"/>
    </source>
</evidence>
<evidence type="ECO:0000256" key="4">
    <source>
        <dbReference type="ARBA" id="ARBA00022692"/>
    </source>
</evidence>
<feature type="transmembrane region" description="Helical" evidence="7">
    <location>
        <begin position="79"/>
        <end position="99"/>
    </location>
</feature>
<evidence type="ECO:0000256" key="3">
    <source>
        <dbReference type="ARBA" id="ARBA00022475"/>
    </source>
</evidence>
<dbReference type="InterPro" id="IPR050833">
    <property type="entry name" value="Poly_Biosynth_Transport"/>
</dbReference>
<comment type="caution">
    <text evidence="8">The sequence shown here is derived from an EMBL/GenBank/DDBJ whole genome shotgun (WGS) entry which is preliminary data.</text>
</comment>
<evidence type="ECO:0000313" key="8">
    <source>
        <dbReference type="EMBL" id="RHL28640.1"/>
    </source>
</evidence>
<dbReference type="AlphaFoldDB" id="A0A415JXL2"/>
<proteinExistence type="inferred from homology"/>
<feature type="transmembrane region" description="Helical" evidence="7">
    <location>
        <begin position="170"/>
        <end position="191"/>
    </location>
</feature>
<feature type="transmembrane region" description="Helical" evidence="7">
    <location>
        <begin position="353"/>
        <end position="376"/>
    </location>
</feature>
<keyword evidence="5 7" id="KW-1133">Transmembrane helix</keyword>
<dbReference type="GO" id="GO:0005886">
    <property type="term" value="C:plasma membrane"/>
    <property type="evidence" value="ECO:0007669"/>
    <property type="project" value="UniProtKB-SubCell"/>
</dbReference>
<evidence type="ECO:0000256" key="5">
    <source>
        <dbReference type="ARBA" id="ARBA00022989"/>
    </source>
</evidence>
<protein>
    <submittedName>
        <fullName evidence="8">Lipopolysaccharide biosynthesis protein</fullName>
    </submittedName>
</protein>
<feature type="transmembrane region" description="Helical" evidence="7">
    <location>
        <begin position="293"/>
        <end position="316"/>
    </location>
</feature>
<keyword evidence="4 7" id="KW-0812">Transmembrane</keyword>
<gene>
    <name evidence="8" type="ORF">DW028_08320</name>
</gene>
<keyword evidence="3" id="KW-1003">Cell membrane</keyword>
<reference evidence="8 9" key="1">
    <citation type="submission" date="2018-08" db="EMBL/GenBank/DDBJ databases">
        <title>A genome reference for cultivated species of the human gut microbiota.</title>
        <authorList>
            <person name="Zou Y."/>
            <person name="Xue W."/>
            <person name="Luo G."/>
        </authorList>
    </citation>
    <scope>NUCLEOTIDE SEQUENCE [LARGE SCALE GENOMIC DNA]</scope>
    <source>
        <strain evidence="8 9">AF38-24</strain>
    </source>
</reference>
<feature type="transmembrane region" description="Helical" evidence="7">
    <location>
        <begin position="144"/>
        <end position="164"/>
    </location>
</feature>
<keyword evidence="6 7" id="KW-0472">Membrane</keyword>
<evidence type="ECO:0000256" key="6">
    <source>
        <dbReference type="ARBA" id="ARBA00023136"/>
    </source>
</evidence>
<accession>A0A415JXL2</accession>
<evidence type="ECO:0000256" key="7">
    <source>
        <dbReference type="SAM" id="Phobius"/>
    </source>
</evidence>
<feature type="transmembrane region" description="Helical" evidence="7">
    <location>
        <begin position="322"/>
        <end position="341"/>
    </location>
</feature>
<evidence type="ECO:0000256" key="1">
    <source>
        <dbReference type="ARBA" id="ARBA00004651"/>
    </source>
</evidence>
<evidence type="ECO:0000256" key="2">
    <source>
        <dbReference type="ARBA" id="ARBA00007430"/>
    </source>
</evidence>
<dbReference type="RefSeq" id="WP_118370053.1">
    <property type="nucleotide sequence ID" value="NZ_QRON01000004.1"/>
</dbReference>
<feature type="transmembrane region" description="Helical" evidence="7">
    <location>
        <begin position="105"/>
        <end position="124"/>
    </location>
</feature>
<feature type="transmembrane region" description="Helical" evidence="7">
    <location>
        <begin position="382"/>
        <end position="401"/>
    </location>
</feature>
<dbReference type="PANTHER" id="PTHR30250:SF10">
    <property type="entry name" value="LIPOPOLYSACCHARIDE BIOSYNTHESIS PROTEIN WZXC"/>
    <property type="match status" value="1"/>
</dbReference>
<feature type="transmembrane region" description="Helical" evidence="7">
    <location>
        <begin position="43"/>
        <end position="67"/>
    </location>
</feature>
<dbReference type="Proteomes" id="UP000283297">
    <property type="component" value="Unassembled WGS sequence"/>
</dbReference>
<name>A0A415JXL2_9FIRM</name>
<dbReference type="Pfam" id="PF13440">
    <property type="entry name" value="Polysacc_synt_3"/>
    <property type="match status" value="1"/>
</dbReference>
<dbReference type="PANTHER" id="PTHR30250">
    <property type="entry name" value="PST FAMILY PREDICTED COLANIC ACID TRANSPORTER"/>
    <property type="match status" value="1"/>
</dbReference>
<feature type="transmembrane region" description="Helical" evidence="7">
    <location>
        <begin position="440"/>
        <end position="464"/>
    </location>
</feature>
<comment type="similarity">
    <text evidence="2">Belongs to the polysaccharide synthase family.</text>
</comment>
<organism evidence="8 9">
    <name type="scientific">Agathobacter rectalis</name>
    <dbReference type="NCBI Taxonomy" id="39491"/>
    <lineage>
        <taxon>Bacteria</taxon>
        <taxon>Bacillati</taxon>
        <taxon>Bacillota</taxon>
        <taxon>Clostridia</taxon>
        <taxon>Lachnospirales</taxon>
        <taxon>Lachnospiraceae</taxon>
        <taxon>Agathobacter</taxon>
    </lineage>
</organism>
<feature type="transmembrane region" description="Helical" evidence="7">
    <location>
        <begin position="413"/>
        <end position="434"/>
    </location>
</feature>
<comment type="subcellular location">
    <subcellularLocation>
        <location evidence="1">Cell membrane</location>
        <topology evidence="1">Multi-pass membrane protein</topology>
    </subcellularLocation>
</comment>